<evidence type="ECO:0000313" key="2">
    <source>
        <dbReference type="Proteomes" id="UP000603434"/>
    </source>
</evidence>
<reference evidence="1 2" key="1">
    <citation type="submission" date="2020-08" db="EMBL/GenBank/DDBJ databases">
        <title>Bridging the membrane lipid divide: bacteria of the FCB group superphylum have the potential to synthesize archaeal ether lipids.</title>
        <authorList>
            <person name="Villanueva L."/>
            <person name="Von Meijenfeldt F.A.B."/>
            <person name="Westbye A.B."/>
            <person name="Yadav S."/>
            <person name="Hopmans E.C."/>
            <person name="Dutilh B.E."/>
            <person name="Sinninghe Damste J.S."/>
        </authorList>
    </citation>
    <scope>NUCLEOTIDE SEQUENCE [LARGE SCALE GENOMIC DNA]</scope>
    <source>
        <strain evidence="1">NIOZ-UU30</strain>
    </source>
</reference>
<dbReference type="EMBL" id="JACNJH010000122">
    <property type="protein sequence ID" value="MBC8361122.1"/>
    <property type="molecule type" value="Genomic_DNA"/>
</dbReference>
<comment type="caution">
    <text evidence="1">The sequence shown here is derived from an EMBL/GenBank/DDBJ whole genome shotgun (WGS) entry which is preliminary data.</text>
</comment>
<dbReference type="InterPro" id="IPR014985">
    <property type="entry name" value="WbqC"/>
</dbReference>
<name>A0A8J6NS31_9BACT</name>
<proteinExistence type="predicted"/>
<accession>A0A8J6NS31</accession>
<organism evidence="1 2">
    <name type="scientific">Candidatus Desulfatibia profunda</name>
    <dbReference type="NCBI Taxonomy" id="2841695"/>
    <lineage>
        <taxon>Bacteria</taxon>
        <taxon>Pseudomonadati</taxon>
        <taxon>Thermodesulfobacteriota</taxon>
        <taxon>Desulfobacteria</taxon>
        <taxon>Desulfobacterales</taxon>
        <taxon>Desulfobacterales incertae sedis</taxon>
        <taxon>Candidatus Desulfatibia</taxon>
    </lineage>
</organism>
<gene>
    <name evidence="1" type="ORF">H8E23_06970</name>
</gene>
<sequence length="237" mass="27040">MIISANQPYFAPFPGLFYKILCSDIFVVLDDIQFPRGFTWMTRNRFKNDQGTLWMTIPVQKKGLGLQNIDAVRIYHEGRWACKHLSSLKNAYANAPYFKEHLPLLDTLFASGFLSGFEKLIDLNLEIIRYLLKLLDIDTKMILLSELGIQARGNRLLIEICRALGASRYLAQSPARKYLDPDLFRDAGIELTYFRPPSLIYPQLWGSFIPNLSAFDLVFNCGPKARAILTAAKETIP</sequence>
<evidence type="ECO:0000313" key="1">
    <source>
        <dbReference type="EMBL" id="MBC8361122.1"/>
    </source>
</evidence>
<protein>
    <submittedName>
        <fullName evidence="1">WbqC family protein</fullName>
    </submittedName>
</protein>
<dbReference type="AlphaFoldDB" id="A0A8J6NS31"/>
<dbReference type="Proteomes" id="UP000603434">
    <property type="component" value="Unassembled WGS sequence"/>
</dbReference>
<dbReference type="Pfam" id="PF08889">
    <property type="entry name" value="WbqC"/>
    <property type="match status" value="1"/>
</dbReference>